<sequence length="138" mass="15921">MAVIFTEFVRHMRSLRARWHHYLHAQLLLVVVLASIFFFIPVSEQYAPLDKRSWGGWDERADTERCYKQERTATLLAFWLGVFGADHWYARHWVLAVFKMATLGGLGIWAVIDVNLWIVGGYYGTPGCPGGGKKEWAY</sequence>
<evidence type="ECO:0000259" key="7">
    <source>
        <dbReference type="Pfam" id="PF05154"/>
    </source>
</evidence>
<comment type="caution">
    <text evidence="8">The sequence shown here is derived from an EMBL/GenBank/DDBJ whole genome shotgun (WGS) entry which is preliminary data.</text>
</comment>
<feature type="domain" description="TM2" evidence="7">
    <location>
        <begin position="72"/>
        <end position="114"/>
    </location>
</feature>
<dbReference type="PANTHER" id="PTHR21016:SF25">
    <property type="entry name" value="TM2 DOMAIN-CONTAINING PROTEIN DDB_G0277895-RELATED"/>
    <property type="match status" value="1"/>
</dbReference>
<protein>
    <recommendedName>
        <fullName evidence="7">TM2 domain-containing protein</fullName>
    </recommendedName>
</protein>
<evidence type="ECO:0000256" key="2">
    <source>
        <dbReference type="ARBA" id="ARBA00008284"/>
    </source>
</evidence>
<keyword evidence="5 6" id="KW-0472">Membrane</keyword>
<reference evidence="9" key="1">
    <citation type="journal article" date="2019" name="bioRxiv">
        <title>Genomics, evolutionary history and diagnostics of the Alternaria alternata species group including apple and Asian pear pathotypes.</title>
        <authorList>
            <person name="Armitage A.D."/>
            <person name="Cockerton H.M."/>
            <person name="Sreenivasaprasad S."/>
            <person name="Woodhall J.W."/>
            <person name="Lane C.R."/>
            <person name="Harrison R.J."/>
            <person name="Clarkson J.P."/>
        </authorList>
    </citation>
    <scope>NUCLEOTIDE SEQUENCE [LARGE SCALE GENOMIC DNA]</scope>
    <source>
        <strain evidence="9">FERA 1082</strain>
    </source>
</reference>
<dbReference type="AlphaFoldDB" id="A0A4Q4M5S2"/>
<evidence type="ECO:0000313" key="9">
    <source>
        <dbReference type="Proteomes" id="UP000292402"/>
    </source>
</evidence>
<dbReference type="InterPro" id="IPR050932">
    <property type="entry name" value="TM2D1-3-like"/>
</dbReference>
<comment type="subcellular location">
    <subcellularLocation>
        <location evidence="1">Membrane</location>
        <topology evidence="1">Multi-pass membrane protein</topology>
    </subcellularLocation>
</comment>
<evidence type="ECO:0000313" key="8">
    <source>
        <dbReference type="EMBL" id="RYN41576.1"/>
    </source>
</evidence>
<dbReference type="EMBL" id="PDXA01000050">
    <property type="protein sequence ID" value="RYN41576.1"/>
    <property type="molecule type" value="Genomic_DNA"/>
</dbReference>
<evidence type="ECO:0000256" key="4">
    <source>
        <dbReference type="ARBA" id="ARBA00022989"/>
    </source>
</evidence>
<keyword evidence="3 6" id="KW-0812">Transmembrane</keyword>
<gene>
    <name evidence="8" type="ORF">AA0114_g10767</name>
</gene>
<evidence type="ECO:0000256" key="1">
    <source>
        <dbReference type="ARBA" id="ARBA00004141"/>
    </source>
</evidence>
<dbReference type="Proteomes" id="UP000292402">
    <property type="component" value="Unassembled WGS sequence"/>
</dbReference>
<organism evidence="8 9">
    <name type="scientific">Alternaria tenuissima</name>
    <dbReference type="NCBI Taxonomy" id="119927"/>
    <lineage>
        <taxon>Eukaryota</taxon>
        <taxon>Fungi</taxon>
        <taxon>Dikarya</taxon>
        <taxon>Ascomycota</taxon>
        <taxon>Pezizomycotina</taxon>
        <taxon>Dothideomycetes</taxon>
        <taxon>Pleosporomycetidae</taxon>
        <taxon>Pleosporales</taxon>
        <taxon>Pleosporineae</taxon>
        <taxon>Pleosporaceae</taxon>
        <taxon>Alternaria</taxon>
        <taxon>Alternaria sect. Alternaria</taxon>
        <taxon>Alternaria alternata complex</taxon>
    </lineage>
</organism>
<keyword evidence="4 6" id="KW-1133">Transmembrane helix</keyword>
<proteinExistence type="inferred from homology"/>
<evidence type="ECO:0000256" key="3">
    <source>
        <dbReference type="ARBA" id="ARBA00022692"/>
    </source>
</evidence>
<feature type="transmembrane region" description="Helical" evidence="6">
    <location>
        <begin position="93"/>
        <end position="112"/>
    </location>
</feature>
<evidence type="ECO:0000256" key="5">
    <source>
        <dbReference type="ARBA" id="ARBA00023136"/>
    </source>
</evidence>
<dbReference type="GO" id="GO:0016020">
    <property type="term" value="C:membrane"/>
    <property type="evidence" value="ECO:0007669"/>
    <property type="project" value="UniProtKB-SubCell"/>
</dbReference>
<evidence type="ECO:0000256" key="6">
    <source>
        <dbReference type="SAM" id="Phobius"/>
    </source>
</evidence>
<feature type="transmembrane region" description="Helical" evidence="6">
    <location>
        <begin position="21"/>
        <end position="40"/>
    </location>
</feature>
<dbReference type="Pfam" id="PF05154">
    <property type="entry name" value="TM2"/>
    <property type="match status" value="1"/>
</dbReference>
<accession>A0A4Q4M5S2</accession>
<name>A0A4Q4M5S2_9PLEO</name>
<dbReference type="PANTHER" id="PTHR21016">
    <property type="entry name" value="BETA-AMYLOID BINDING PROTEIN-RELATED"/>
    <property type="match status" value="1"/>
</dbReference>
<dbReference type="InterPro" id="IPR007829">
    <property type="entry name" value="TM2"/>
</dbReference>
<comment type="similarity">
    <text evidence="2">Belongs to the TM2 family.</text>
</comment>